<reference evidence="2 3" key="1">
    <citation type="submission" date="2019-07" db="EMBL/GenBank/DDBJ databases">
        <title>Genomes of Cafeteria roenbergensis.</title>
        <authorList>
            <person name="Fischer M.G."/>
            <person name="Hackl T."/>
            <person name="Roman M."/>
        </authorList>
    </citation>
    <scope>NUCLEOTIDE SEQUENCE [LARGE SCALE GENOMIC DNA]</scope>
    <source>
        <strain evidence="2 3">Cflag</strain>
    </source>
</reference>
<dbReference type="EMBL" id="VLTM01000021">
    <property type="protein sequence ID" value="KAA0163645.1"/>
    <property type="molecule type" value="Genomic_DNA"/>
</dbReference>
<name>A0A5A8DEA2_CAFRO</name>
<feature type="region of interest" description="Disordered" evidence="1">
    <location>
        <begin position="25"/>
        <end position="52"/>
    </location>
</feature>
<evidence type="ECO:0000256" key="1">
    <source>
        <dbReference type="SAM" id="MobiDB-lite"/>
    </source>
</evidence>
<protein>
    <submittedName>
        <fullName evidence="2">Uncharacterized protein</fullName>
    </submittedName>
</protein>
<feature type="compositionally biased region" description="Low complexity" evidence="1">
    <location>
        <begin position="563"/>
        <end position="590"/>
    </location>
</feature>
<comment type="caution">
    <text evidence="2">The sequence shown here is derived from an EMBL/GenBank/DDBJ whole genome shotgun (WGS) entry which is preliminary data.</text>
</comment>
<gene>
    <name evidence="2" type="ORF">FNF31_02806</name>
</gene>
<feature type="compositionally biased region" description="Polar residues" evidence="1">
    <location>
        <begin position="627"/>
        <end position="636"/>
    </location>
</feature>
<feature type="compositionally biased region" description="Low complexity" evidence="1">
    <location>
        <begin position="637"/>
        <end position="648"/>
    </location>
</feature>
<dbReference type="AlphaFoldDB" id="A0A5A8DEA2"/>
<feature type="region of interest" description="Disordered" evidence="1">
    <location>
        <begin position="217"/>
        <end position="241"/>
    </location>
</feature>
<proteinExistence type="predicted"/>
<feature type="compositionally biased region" description="Low complexity" evidence="1">
    <location>
        <begin position="217"/>
        <end position="227"/>
    </location>
</feature>
<organism evidence="2 3">
    <name type="scientific">Cafeteria roenbergensis</name>
    <name type="common">Marine flagellate</name>
    <dbReference type="NCBI Taxonomy" id="33653"/>
    <lineage>
        <taxon>Eukaryota</taxon>
        <taxon>Sar</taxon>
        <taxon>Stramenopiles</taxon>
        <taxon>Bigyra</taxon>
        <taxon>Opalozoa</taxon>
        <taxon>Bicosoecida</taxon>
        <taxon>Cafeteriaceae</taxon>
        <taxon>Cafeteria</taxon>
    </lineage>
</organism>
<feature type="region of interest" description="Disordered" evidence="1">
    <location>
        <begin position="729"/>
        <end position="757"/>
    </location>
</feature>
<feature type="compositionally biased region" description="Low complexity" evidence="1">
    <location>
        <begin position="100"/>
        <end position="121"/>
    </location>
</feature>
<dbReference type="Proteomes" id="UP000325113">
    <property type="component" value="Unassembled WGS sequence"/>
</dbReference>
<evidence type="ECO:0000313" key="3">
    <source>
        <dbReference type="Proteomes" id="UP000325113"/>
    </source>
</evidence>
<sequence length="990" mass="99076">MEPGECGHHLAASLEEQYRGATVLGPDVPVTLGAPPPGMRGDADASPQPGIGGLPGNCPLVWLGAGARAAAASAKLVRRPDASSSAHGRRNAAGSSAGQSTPFSASASAGAGAASPGSGGFATAAERDAIAAEQNAAAHGGLAWASGRTPPTLPGHVHVVPVTSTTRRSLSGEGEDLEPIARCFVSREATARLAAWAPPSEEGAGIAVGRRAAAPGSGAGLASRAAAPRPPPTTHPLSTAAAGGSLPLIAAGFDKKHPVDEFVTDASTSAVVAVDLALGSGASGDEWPGAADDLGMWLADEPSTEALAAGRIIGSELAPGSLAGGGGPPPPDAGGRWRGWVDAHREGALLPVALPCPLPWLTRRARAGRVRITAQPLVLAASEVLAASTRRLVSRLRWVFASSVAPDGELVRVLDGGTGLGAASASEPTTLRLQDDAAKELAAAGLSGHGAGAGGGFASAEEGDEEESAGLDMGWDGILRGAPGQADPGPGLAGDAVQWGGVPLGGVRDATPGVAAITGAGSPVHAGDEDFDACLAELRESAGLAADGPGSSKVFGLGGPAVGGSAARARGASGNSALGASGLSGLPSRLQQMADARRQSKRLRRGGAGLRLQPIHLDITDGAKDTPTGTPSPSGQRSPRNSPSHSPRVTNIVAGLSLRRLNPTRSVLHLSTPVAEPGTPRTPAGQGAEFWGDAAGAATTPFATMGFDPAVAARRATASMSWTRTMVPASAASEQRGLGIGGGHNGAEDADDPTADLGGVRNDPLVIPALVPAAWAGSDASAPEGGGASAGAAESDVVAASSAAAVLFAALMDSLSPSLSAVGGAACAQQVLVDYVELKRKLVQFTRTTMRQDIIRQNRELRAQGLEPMPIDADAIEAQLPKRVHPLVRRLARQVAAMQRIAGEAVRLHRRLCRLEGTIVDQSAEAALAEALAALPPGTDESAVVTAAGFRSGLLTREQRRVLLADATARLQAHAVQAAPTEVPSAQAAW</sequence>
<feature type="region of interest" description="Disordered" evidence="1">
    <location>
        <begin position="77"/>
        <end position="121"/>
    </location>
</feature>
<evidence type="ECO:0000313" key="2">
    <source>
        <dbReference type="EMBL" id="KAA0163645.1"/>
    </source>
</evidence>
<feature type="region of interest" description="Disordered" evidence="1">
    <location>
        <begin position="563"/>
        <end position="648"/>
    </location>
</feature>
<accession>A0A5A8DEA2</accession>